<comment type="catalytic activity">
    <reaction evidence="1">
        <text>Hydrolysis of DNA containing ring-opened 7-methylguanine residues, releasing 2,6-diamino-4-hydroxy-5-(N-methyl)formamidopyrimidine.</text>
        <dbReference type="EC" id="3.2.2.23"/>
    </reaction>
</comment>
<dbReference type="GO" id="GO:0140078">
    <property type="term" value="F:class I DNA-(apurinic or apyrimidinic site) endonuclease activity"/>
    <property type="evidence" value="ECO:0007669"/>
    <property type="project" value="UniProtKB-EC"/>
</dbReference>
<dbReference type="InterPro" id="IPR010663">
    <property type="entry name" value="Znf_FPG/IleRS"/>
</dbReference>
<dbReference type="NCBIfam" id="NF002211">
    <property type="entry name" value="PRK01103.1"/>
    <property type="match status" value="1"/>
</dbReference>
<evidence type="ECO:0000256" key="16">
    <source>
        <dbReference type="ARBA" id="ARBA00023268"/>
    </source>
</evidence>
<evidence type="ECO:0000256" key="19">
    <source>
        <dbReference type="ARBA" id="ARBA00044632"/>
    </source>
</evidence>
<keyword evidence="10 20" id="KW-0863">Zinc-finger</keyword>
<comment type="catalytic activity">
    <reaction evidence="19">
        <text>2'-deoxyribonucleotide-(2'-deoxyribose 5'-phosphate)-2'-deoxyribonucleotide-DNA = a 3'-end 2'-deoxyribonucleotide-(2,3-dehydro-2,3-deoxyribose 5'-phosphate)-DNA + a 5'-end 5'-phospho-2'-deoxyribonucleoside-DNA + H(+)</text>
        <dbReference type="Rhea" id="RHEA:66592"/>
        <dbReference type="Rhea" id="RHEA-COMP:13180"/>
        <dbReference type="Rhea" id="RHEA-COMP:16897"/>
        <dbReference type="Rhea" id="RHEA-COMP:17067"/>
        <dbReference type="ChEBI" id="CHEBI:15378"/>
        <dbReference type="ChEBI" id="CHEBI:136412"/>
        <dbReference type="ChEBI" id="CHEBI:157695"/>
        <dbReference type="ChEBI" id="CHEBI:167181"/>
        <dbReference type="EC" id="4.2.99.18"/>
    </reaction>
</comment>
<evidence type="ECO:0000256" key="17">
    <source>
        <dbReference type="ARBA" id="ARBA00023295"/>
    </source>
</evidence>
<dbReference type="EC" id="4.2.99.18" evidence="6"/>
<dbReference type="SUPFAM" id="SSF57716">
    <property type="entry name" value="Glucocorticoid receptor-like (DNA-binding domain)"/>
    <property type="match status" value="1"/>
</dbReference>
<dbReference type="GO" id="GO:0006284">
    <property type="term" value="P:base-excision repair"/>
    <property type="evidence" value="ECO:0007669"/>
    <property type="project" value="InterPro"/>
</dbReference>
<dbReference type="GO" id="GO:0008270">
    <property type="term" value="F:zinc ion binding"/>
    <property type="evidence" value="ECO:0007669"/>
    <property type="project" value="UniProtKB-KW"/>
</dbReference>
<comment type="caution">
    <text evidence="23">The sequence shown here is derived from an EMBL/GenBank/DDBJ whole genome shotgun (WGS) entry which is preliminary data.</text>
</comment>
<evidence type="ECO:0000313" key="23">
    <source>
        <dbReference type="EMBL" id="HIQ81690.1"/>
    </source>
</evidence>
<dbReference type="Pfam" id="PF06827">
    <property type="entry name" value="zf-FPG_IleRS"/>
    <property type="match status" value="1"/>
</dbReference>
<accession>A0A9D0ZJI1</accession>
<evidence type="ECO:0000256" key="11">
    <source>
        <dbReference type="ARBA" id="ARBA00022801"/>
    </source>
</evidence>
<reference evidence="23" key="1">
    <citation type="submission" date="2020-10" db="EMBL/GenBank/DDBJ databases">
        <authorList>
            <person name="Gilroy R."/>
        </authorList>
    </citation>
    <scope>NUCLEOTIDE SEQUENCE</scope>
    <source>
        <strain evidence="23">ChiSjej6B24-2974</strain>
    </source>
</reference>
<evidence type="ECO:0000259" key="22">
    <source>
        <dbReference type="PROSITE" id="PS51068"/>
    </source>
</evidence>
<evidence type="ECO:0000256" key="20">
    <source>
        <dbReference type="PROSITE-ProRule" id="PRU00391"/>
    </source>
</evidence>
<dbReference type="EC" id="3.2.2.23" evidence="5"/>
<dbReference type="FunFam" id="1.10.8.50:FF:000003">
    <property type="entry name" value="Formamidopyrimidine-DNA glycosylase"/>
    <property type="match status" value="1"/>
</dbReference>
<dbReference type="AlphaFoldDB" id="A0A9D0ZJI1"/>
<dbReference type="EMBL" id="DVFZ01000013">
    <property type="protein sequence ID" value="HIQ81690.1"/>
    <property type="molecule type" value="Genomic_DNA"/>
</dbReference>
<evidence type="ECO:0000256" key="6">
    <source>
        <dbReference type="ARBA" id="ARBA00012720"/>
    </source>
</evidence>
<keyword evidence="15 23" id="KW-0456">Lyase</keyword>
<keyword evidence="12" id="KW-0862">Zinc</keyword>
<feature type="domain" description="Formamidopyrimidine-DNA glycosylase catalytic" evidence="22">
    <location>
        <begin position="2"/>
        <end position="115"/>
    </location>
</feature>
<dbReference type="SUPFAM" id="SSF81624">
    <property type="entry name" value="N-terminal domain of MutM-like DNA repair proteins"/>
    <property type="match status" value="1"/>
</dbReference>
<keyword evidence="17 23" id="KW-0326">Glycosidase</keyword>
<dbReference type="Gene3D" id="1.10.8.50">
    <property type="match status" value="1"/>
</dbReference>
<dbReference type="PROSITE" id="PS51066">
    <property type="entry name" value="ZF_FPG_2"/>
    <property type="match status" value="1"/>
</dbReference>
<dbReference type="InterPro" id="IPR020629">
    <property type="entry name" value="FPG_Glyclase"/>
</dbReference>
<dbReference type="PROSITE" id="PS51068">
    <property type="entry name" value="FPG_CAT"/>
    <property type="match status" value="1"/>
</dbReference>
<evidence type="ECO:0000256" key="9">
    <source>
        <dbReference type="ARBA" id="ARBA00022763"/>
    </source>
</evidence>
<dbReference type="PANTHER" id="PTHR22993">
    <property type="entry name" value="FORMAMIDOPYRIMIDINE-DNA GLYCOSYLASE"/>
    <property type="match status" value="1"/>
</dbReference>
<keyword evidence="11 23" id="KW-0378">Hydrolase</keyword>
<dbReference type="SUPFAM" id="SSF46946">
    <property type="entry name" value="S13-like H2TH domain"/>
    <property type="match status" value="1"/>
</dbReference>
<dbReference type="NCBIfam" id="TIGR00577">
    <property type="entry name" value="fpg"/>
    <property type="match status" value="1"/>
</dbReference>
<evidence type="ECO:0000256" key="7">
    <source>
        <dbReference type="ARBA" id="ARBA00016240"/>
    </source>
</evidence>
<dbReference type="GO" id="GO:0003690">
    <property type="term" value="F:double-stranded DNA binding"/>
    <property type="evidence" value="ECO:0007669"/>
    <property type="project" value="UniProtKB-ARBA"/>
</dbReference>
<evidence type="ECO:0000256" key="4">
    <source>
        <dbReference type="ARBA" id="ARBA00011245"/>
    </source>
</evidence>
<dbReference type="InterPro" id="IPR012319">
    <property type="entry name" value="FPG_cat"/>
</dbReference>
<evidence type="ECO:0000256" key="12">
    <source>
        <dbReference type="ARBA" id="ARBA00022833"/>
    </source>
</evidence>
<evidence type="ECO:0000256" key="2">
    <source>
        <dbReference type="ARBA" id="ARBA00001947"/>
    </source>
</evidence>
<dbReference type="Gene3D" id="3.20.190.10">
    <property type="entry name" value="MutM-like, N-terminal"/>
    <property type="match status" value="1"/>
</dbReference>
<keyword evidence="9" id="KW-0227">DNA damage</keyword>
<reference evidence="23" key="2">
    <citation type="journal article" date="2021" name="PeerJ">
        <title>Extensive microbial diversity within the chicken gut microbiome revealed by metagenomics and culture.</title>
        <authorList>
            <person name="Gilroy R."/>
            <person name="Ravi A."/>
            <person name="Getino M."/>
            <person name="Pursley I."/>
            <person name="Horton D.L."/>
            <person name="Alikhan N.F."/>
            <person name="Baker D."/>
            <person name="Gharbi K."/>
            <person name="Hall N."/>
            <person name="Watson M."/>
            <person name="Adriaenssens E.M."/>
            <person name="Foster-Nyarko E."/>
            <person name="Jarju S."/>
            <person name="Secka A."/>
            <person name="Antonio M."/>
            <person name="Oren A."/>
            <person name="Chaudhuri R.R."/>
            <person name="La Ragione R."/>
            <person name="Hildebrand F."/>
            <person name="Pallen M.J."/>
        </authorList>
    </citation>
    <scope>NUCLEOTIDE SEQUENCE</scope>
    <source>
        <strain evidence="23">ChiSjej6B24-2974</strain>
    </source>
</reference>
<proteinExistence type="inferred from homology"/>
<keyword evidence="8" id="KW-0479">Metal-binding</keyword>
<dbReference type="SMART" id="SM01232">
    <property type="entry name" value="H2TH"/>
    <property type="match status" value="1"/>
</dbReference>
<gene>
    <name evidence="23" type="primary">mutM</name>
    <name evidence="23" type="ORF">IAA52_01160</name>
</gene>
<dbReference type="InterPro" id="IPR010979">
    <property type="entry name" value="Ribosomal_uS13-like_H2TH"/>
</dbReference>
<evidence type="ECO:0000256" key="15">
    <source>
        <dbReference type="ARBA" id="ARBA00023239"/>
    </source>
</evidence>
<comment type="similarity">
    <text evidence="3">Belongs to the FPG family.</text>
</comment>
<dbReference type="InterPro" id="IPR015886">
    <property type="entry name" value="H2TH_FPG"/>
</dbReference>
<evidence type="ECO:0000256" key="14">
    <source>
        <dbReference type="ARBA" id="ARBA00023204"/>
    </source>
</evidence>
<dbReference type="InterPro" id="IPR000214">
    <property type="entry name" value="Znf_DNA_glyclase/AP_lyase"/>
</dbReference>
<evidence type="ECO:0000256" key="3">
    <source>
        <dbReference type="ARBA" id="ARBA00009409"/>
    </source>
</evidence>
<comment type="cofactor">
    <cofactor evidence="2">
        <name>Zn(2+)</name>
        <dbReference type="ChEBI" id="CHEBI:29105"/>
    </cofactor>
</comment>
<evidence type="ECO:0000256" key="13">
    <source>
        <dbReference type="ARBA" id="ARBA00023125"/>
    </source>
</evidence>
<dbReference type="SMART" id="SM00898">
    <property type="entry name" value="Fapy_DNA_glyco"/>
    <property type="match status" value="1"/>
</dbReference>
<dbReference type="GO" id="GO:0003684">
    <property type="term" value="F:damaged DNA binding"/>
    <property type="evidence" value="ECO:0007669"/>
    <property type="project" value="InterPro"/>
</dbReference>
<name>A0A9D0ZJI1_9FIRM</name>
<comment type="subunit">
    <text evidence="4">Monomer.</text>
</comment>
<evidence type="ECO:0000256" key="8">
    <source>
        <dbReference type="ARBA" id="ARBA00022723"/>
    </source>
</evidence>
<dbReference type="InterPro" id="IPR035937">
    <property type="entry name" value="FPG_N"/>
</dbReference>
<evidence type="ECO:0000256" key="18">
    <source>
        <dbReference type="ARBA" id="ARBA00030638"/>
    </source>
</evidence>
<keyword evidence="16" id="KW-0511">Multifunctional enzyme</keyword>
<evidence type="ECO:0000313" key="24">
    <source>
        <dbReference type="Proteomes" id="UP000824260"/>
    </source>
</evidence>
<dbReference type="GO" id="GO:0034039">
    <property type="term" value="F:8-oxo-7,8-dihydroguanine DNA N-glycosylase activity"/>
    <property type="evidence" value="ECO:0007669"/>
    <property type="project" value="TreeGrafter"/>
</dbReference>
<dbReference type="Pfam" id="PF01149">
    <property type="entry name" value="Fapy_DNA_glyco"/>
    <property type="match status" value="1"/>
</dbReference>
<organism evidence="23 24">
    <name type="scientific">Candidatus Pullichristensenella stercorigallinarum</name>
    <dbReference type="NCBI Taxonomy" id="2840909"/>
    <lineage>
        <taxon>Bacteria</taxon>
        <taxon>Bacillati</taxon>
        <taxon>Bacillota</taxon>
        <taxon>Clostridia</taxon>
        <taxon>Candidatus Pullichristensenella</taxon>
    </lineage>
</organism>
<dbReference type="PANTHER" id="PTHR22993:SF9">
    <property type="entry name" value="FORMAMIDOPYRIMIDINE-DNA GLYCOSYLASE"/>
    <property type="match status" value="1"/>
</dbReference>
<dbReference type="CDD" id="cd08966">
    <property type="entry name" value="EcFpg-like_N"/>
    <property type="match status" value="1"/>
</dbReference>
<evidence type="ECO:0000256" key="10">
    <source>
        <dbReference type="ARBA" id="ARBA00022771"/>
    </source>
</evidence>
<dbReference type="Pfam" id="PF06831">
    <property type="entry name" value="H2TH"/>
    <property type="match status" value="1"/>
</dbReference>
<evidence type="ECO:0000256" key="1">
    <source>
        <dbReference type="ARBA" id="ARBA00001668"/>
    </source>
</evidence>
<sequence length="274" mass="30462">MPELPEVESVRRALEGGLTGRRVCAARLLTPDVVAHPDAGAFCAALTDRRFAALSRRGKFLVAALDDGARLVVHLRMTGRLLLVPAREAPEAYTRAVFALDDGQELRFADMRRFGRLWLLRAGEEDAFTGLAKLGPEPDSPACNAAYLRTACARSRRAVKTCLLDQGIVAGIGNIYSDEILHAARIRPDRPACSLDRPEWDRLASCVREVMCFFTEKNIVTAEEYRRTAGKEYRNTPWLRVYGHAGEPCQRCQTPLVRTTIGGRSSVYCPQCQR</sequence>
<keyword evidence="14" id="KW-0234">DNA repair</keyword>
<evidence type="ECO:0000259" key="21">
    <source>
        <dbReference type="PROSITE" id="PS51066"/>
    </source>
</evidence>
<evidence type="ECO:0000256" key="5">
    <source>
        <dbReference type="ARBA" id="ARBA00012024"/>
    </source>
</evidence>
<keyword evidence="13" id="KW-0238">DNA-binding</keyword>
<protein>
    <recommendedName>
        <fullName evidence="7">Formamidopyrimidine-DNA glycosylase</fullName>
        <ecNumber evidence="5">3.2.2.23</ecNumber>
        <ecNumber evidence="6">4.2.99.18</ecNumber>
    </recommendedName>
    <alternativeName>
        <fullName evidence="18">DNA-(apurinic or apyrimidinic site) lyase MutM</fullName>
    </alternativeName>
</protein>
<dbReference type="Proteomes" id="UP000824260">
    <property type="component" value="Unassembled WGS sequence"/>
</dbReference>
<feature type="domain" description="FPG-type" evidence="21">
    <location>
        <begin position="240"/>
        <end position="274"/>
    </location>
</feature>